<feature type="domain" description="Major facilitator superfamily (MFS) profile" evidence="7">
    <location>
        <begin position="21"/>
        <end position="84"/>
    </location>
</feature>
<evidence type="ECO:0000256" key="6">
    <source>
        <dbReference type="SAM" id="Phobius"/>
    </source>
</evidence>
<keyword evidence="4 6" id="KW-1133">Transmembrane helix</keyword>
<name>Q13GY2_PARXL</name>
<protein>
    <recommendedName>
        <fullName evidence="7">Major facilitator superfamily (MFS) profile domain-containing protein</fullName>
    </recommendedName>
</protein>
<evidence type="ECO:0000256" key="4">
    <source>
        <dbReference type="ARBA" id="ARBA00022989"/>
    </source>
</evidence>
<keyword evidence="5 6" id="KW-0472">Membrane</keyword>
<dbReference type="PANTHER" id="PTHR43124:SF10">
    <property type="entry name" value="PURINE EFFLUX PUMP PBUE"/>
    <property type="match status" value="1"/>
</dbReference>
<evidence type="ECO:0000256" key="5">
    <source>
        <dbReference type="ARBA" id="ARBA00023136"/>
    </source>
</evidence>
<dbReference type="InterPro" id="IPR050189">
    <property type="entry name" value="MFS_Efflux_Transporters"/>
</dbReference>
<dbReference type="eggNOG" id="COG2814">
    <property type="taxonomic scope" value="Bacteria"/>
</dbReference>
<evidence type="ECO:0000259" key="7">
    <source>
        <dbReference type="PROSITE" id="PS50850"/>
    </source>
</evidence>
<evidence type="ECO:0000313" key="9">
    <source>
        <dbReference type="Proteomes" id="UP000001817"/>
    </source>
</evidence>
<dbReference type="InterPro" id="IPR036259">
    <property type="entry name" value="MFS_trans_sf"/>
</dbReference>
<dbReference type="AlphaFoldDB" id="Q13GY2"/>
<dbReference type="PANTHER" id="PTHR43124">
    <property type="entry name" value="PURINE EFFLUX PUMP PBUE"/>
    <property type="match status" value="1"/>
</dbReference>
<dbReference type="GO" id="GO:0005886">
    <property type="term" value="C:plasma membrane"/>
    <property type="evidence" value="ECO:0007669"/>
    <property type="project" value="UniProtKB-SubCell"/>
</dbReference>
<dbReference type="EMBL" id="CP000272">
    <property type="protein sequence ID" value="ABE36657.1"/>
    <property type="molecule type" value="Genomic_DNA"/>
</dbReference>
<dbReference type="Proteomes" id="UP000001817">
    <property type="component" value="Chromosome 3"/>
</dbReference>
<reference evidence="8 9" key="1">
    <citation type="journal article" date="2006" name="Proc. Natl. Acad. Sci. U.S.A.">
        <title>Burkholderia xenovorans LB400 harbors a multi-replicon, 9.73-Mbp genome shaped for versatility.</title>
        <authorList>
            <person name="Chain P.S."/>
            <person name="Denef V.J."/>
            <person name="Konstantinidis K.T."/>
            <person name="Vergez L.M."/>
            <person name="Agullo L."/>
            <person name="Reyes V.L."/>
            <person name="Hauser L."/>
            <person name="Cordova M."/>
            <person name="Gomez L."/>
            <person name="Gonzalez M."/>
            <person name="Land M."/>
            <person name="Lao V."/>
            <person name="Larimer F."/>
            <person name="LiPuma J.J."/>
            <person name="Mahenthiralingam E."/>
            <person name="Malfatti S.A."/>
            <person name="Marx C.J."/>
            <person name="Parnell J.J."/>
            <person name="Ramette A."/>
            <person name="Richardson P."/>
            <person name="Seeger M."/>
            <person name="Smith D."/>
            <person name="Spilker T."/>
            <person name="Sul W.J."/>
            <person name="Tsoi T.V."/>
            <person name="Ulrich L.E."/>
            <person name="Zhulin I.B."/>
            <person name="Tiedje J.M."/>
        </authorList>
    </citation>
    <scope>NUCLEOTIDE SEQUENCE [LARGE SCALE GENOMIC DNA]</scope>
    <source>
        <strain evidence="8 9">LB400</strain>
    </source>
</reference>
<feature type="transmembrane region" description="Helical" evidence="6">
    <location>
        <begin position="21"/>
        <end position="47"/>
    </location>
</feature>
<evidence type="ECO:0000256" key="3">
    <source>
        <dbReference type="ARBA" id="ARBA00022692"/>
    </source>
</evidence>
<proteinExistence type="predicted"/>
<dbReference type="KEGG" id="bxe:Bxe_C0716"/>
<dbReference type="GO" id="GO:0022857">
    <property type="term" value="F:transmembrane transporter activity"/>
    <property type="evidence" value="ECO:0007669"/>
    <property type="project" value="InterPro"/>
</dbReference>
<dbReference type="InterPro" id="IPR020846">
    <property type="entry name" value="MFS_dom"/>
</dbReference>
<sequence length="84" mass="8760">MYRMNKLVDSGRSTSVLWRSQVAMLAIGTFAVGTDAFVIAGVLPSIASSMRVSLPEAGQLVTVFSLAYALSAPITGALCDGPRP</sequence>
<accession>Q13GY2</accession>
<dbReference type="SUPFAM" id="SSF103473">
    <property type="entry name" value="MFS general substrate transporter"/>
    <property type="match status" value="1"/>
</dbReference>
<dbReference type="PROSITE" id="PS50850">
    <property type="entry name" value="MFS"/>
    <property type="match status" value="1"/>
</dbReference>
<evidence type="ECO:0000256" key="1">
    <source>
        <dbReference type="ARBA" id="ARBA00004651"/>
    </source>
</evidence>
<evidence type="ECO:0000256" key="2">
    <source>
        <dbReference type="ARBA" id="ARBA00022475"/>
    </source>
</evidence>
<organism evidence="8 9">
    <name type="scientific">Paraburkholderia xenovorans (strain LB400)</name>
    <dbReference type="NCBI Taxonomy" id="266265"/>
    <lineage>
        <taxon>Bacteria</taxon>
        <taxon>Pseudomonadati</taxon>
        <taxon>Pseudomonadota</taxon>
        <taxon>Betaproteobacteria</taxon>
        <taxon>Burkholderiales</taxon>
        <taxon>Burkholderiaceae</taxon>
        <taxon>Paraburkholderia</taxon>
    </lineage>
</organism>
<gene>
    <name evidence="8" type="ORF">Bxe_C0716</name>
</gene>
<dbReference type="InterPro" id="IPR011701">
    <property type="entry name" value="MFS"/>
</dbReference>
<keyword evidence="3 6" id="KW-0812">Transmembrane</keyword>
<dbReference type="Pfam" id="PF07690">
    <property type="entry name" value="MFS_1"/>
    <property type="match status" value="1"/>
</dbReference>
<evidence type="ECO:0000313" key="8">
    <source>
        <dbReference type="EMBL" id="ABE36657.1"/>
    </source>
</evidence>
<feature type="transmembrane region" description="Helical" evidence="6">
    <location>
        <begin position="59"/>
        <end position="79"/>
    </location>
</feature>
<keyword evidence="2" id="KW-1003">Cell membrane</keyword>
<dbReference type="STRING" id="266265.Bxe_C0716"/>
<keyword evidence="9" id="KW-1185">Reference proteome</keyword>
<comment type="subcellular location">
    <subcellularLocation>
        <location evidence="1">Cell membrane</location>
        <topology evidence="1">Multi-pass membrane protein</topology>
    </subcellularLocation>
</comment>
<dbReference type="Gene3D" id="1.20.1250.20">
    <property type="entry name" value="MFS general substrate transporter like domains"/>
    <property type="match status" value="1"/>
</dbReference>